<dbReference type="CDD" id="cd14014">
    <property type="entry name" value="STKc_PknB_like"/>
    <property type="match status" value="1"/>
</dbReference>
<dbReference type="SUPFAM" id="SSF56112">
    <property type="entry name" value="Protein kinase-like (PK-like)"/>
    <property type="match status" value="1"/>
</dbReference>
<dbReference type="InterPro" id="IPR005532">
    <property type="entry name" value="SUMF_dom"/>
</dbReference>
<dbReference type="SMART" id="SM00220">
    <property type="entry name" value="S_TKc"/>
    <property type="match status" value="1"/>
</dbReference>
<dbReference type="GO" id="GO:0004672">
    <property type="term" value="F:protein kinase activity"/>
    <property type="evidence" value="ECO:0007669"/>
    <property type="project" value="InterPro"/>
</dbReference>
<organism evidence="6 7">
    <name type="scientific">Sorangium cellulosum</name>
    <name type="common">Polyangium cellulosum</name>
    <dbReference type="NCBI Taxonomy" id="56"/>
    <lineage>
        <taxon>Bacteria</taxon>
        <taxon>Pseudomonadati</taxon>
        <taxon>Myxococcota</taxon>
        <taxon>Polyangia</taxon>
        <taxon>Polyangiales</taxon>
        <taxon>Polyangiaceae</taxon>
        <taxon>Sorangium</taxon>
    </lineage>
</organism>
<dbReference type="PROSITE" id="PS50011">
    <property type="entry name" value="PROTEIN_KINASE_DOM"/>
    <property type="match status" value="1"/>
</dbReference>
<evidence type="ECO:0000313" key="7">
    <source>
        <dbReference type="Proteomes" id="UP000295781"/>
    </source>
</evidence>
<evidence type="ECO:0000256" key="3">
    <source>
        <dbReference type="PROSITE-ProRule" id="PRU10141"/>
    </source>
</evidence>
<protein>
    <recommendedName>
        <fullName evidence="5">Protein kinase domain-containing protein</fullName>
    </recommendedName>
</protein>
<dbReference type="InterPro" id="IPR011009">
    <property type="entry name" value="Kinase-like_dom_sf"/>
</dbReference>
<evidence type="ECO:0000259" key="5">
    <source>
        <dbReference type="PROSITE" id="PS50011"/>
    </source>
</evidence>
<dbReference type="Proteomes" id="UP000295781">
    <property type="component" value="Chromosome"/>
</dbReference>
<feature type="compositionally biased region" description="Low complexity" evidence="4">
    <location>
        <begin position="525"/>
        <end position="552"/>
    </location>
</feature>
<feature type="compositionally biased region" description="Pro residues" evidence="4">
    <location>
        <begin position="458"/>
        <end position="471"/>
    </location>
</feature>
<feature type="region of interest" description="Disordered" evidence="4">
    <location>
        <begin position="404"/>
        <end position="425"/>
    </location>
</feature>
<dbReference type="Pfam" id="PF03781">
    <property type="entry name" value="FGE-sulfatase"/>
    <property type="match status" value="1"/>
</dbReference>
<feature type="compositionally biased region" description="Low complexity" evidence="4">
    <location>
        <begin position="404"/>
        <end position="413"/>
    </location>
</feature>
<dbReference type="AlphaFoldDB" id="A0A4P2Q6H4"/>
<dbReference type="Gene3D" id="1.10.510.10">
    <property type="entry name" value="Transferase(Phosphotransferase) domain 1"/>
    <property type="match status" value="1"/>
</dbReference>
<feature type="domain" description="Protein kinase" evidence="5">
    <location>
        <begin position="21"/>
        <end position="308"/>
    </location>
</feature>
<dbReference type="InterPro" id="IPR008271">
    <property type="entry name" value="Ser/Thr_kinase_AS"/>
</dbReference>
<dbReference type="PANTHER" id="PTHR23150:SF19">
    <property type="entry name" value="FORMYLGLYCINE-GENERATING ENZYME"/>
    <property type="match status" value="1"/>
</dbReference>
<dbReference type="Gene3D" id="3.90.1580.10">
    <property type="entry name" value="paralog of FGE (formylglycine-generating enzyme)"/>
    <property type="match status" value="1"/>
</dbReference>
<feature type="region of interest" description="Disordered" evidence="4">
    <location>
        <begin position="519"/>
        <end position="552"/>
    </location>
</feature>
<dbReference type="Gene3D" id="3.30.200.20">
    <property type="entry name" value="Phosphorylase Kinase, domain 1"/>
    <property type="match status" value="1"/>
</dbReference>
<dbReference type="PROSITE" id="PS00108">
    <property type="entry name" value="PROTEIN_KINASE_ST"/>
    <property type="match status" value="1"/>
</dbReference>
<dbReference type="OrthoDB" id="5505609at2"/>
<gene>
    <name evidence="6" type="ORF">SOCEGT47_056270</name>
</gene>
<keyword evidence="1 3" id="KW-0547">Nucleotide-binding</keyword>
<dbReference type="PROSITE" id="PS00107">
    <property type="entry name" value="PROTEIN_KINASE_ATP"/>
    <property type="match status" value="1"/>
</dbReference>
<sequence length="844" mass="86369">MAEPSFDDPFGLSGQTIEGKYRVDAVVGDGGFGVVYRGVHEGFGELIAVKCLKLPASFEAAERDALLETLRGEGRILHRLSRATSGIVQALDVGAFTTRAGVWVPYLVLEWLEGQTLGQHLRERRERGEVGMSIGEALELLSPAARALAVAHAHKVAHRDVKPANLFLTDVGGARTLKVLDFGIAKVLANHPTFTEALAATRMGPSAFTPRYGAPEQFNKSRGATGPWTDVFALALIFVELVSGKRALEGDDPTQLYIASADPAVRPTLRARGLPDAPEAIERVLDRALAIEPKHRFTSAGEFWDALTAAAYGARAGSSAGHAAGGAGLRSTPDVATAQGLGGAGLPVDPTMLADARANAPAQPAVVKVSHGSAGGPSAAFATGGQRAAFATGGQRAALATGGQQAALATGGRSAQDTGAPRTAQVDDSMIETVAPIAPIAPVAPVPPPARAAAQPPAGAPRPAPGAPPAPAAGAPGGPLSPAAPQPGRSAARGVLLGLAAVLLLGGGGAAAYLLTRAPEKKPARAPAARTAAAATARPAGRAAPAATATPAASDSAAPAASASAAAAPAEIPPPPADMVYIPPTSATIGALVEARPVTLTRGFYIDRNEVTVRAYRACMQQRMCGAADHVSLTPEVPLGLPAPAPSDGEAELWSRRCNEPRNLTGHPMNCVDYSQAESYCRFRGRRLPTEAEWEVAARGAEGRPFVWGADEPTCERACYDRNEGCLARGADVSTCASGAHPSDRTPEGVYDLAGNVSEWVSDGFVFPPPGGEDPQGDPSAPLKVVRGASFRDGPEKVIATYRTAAAPVTAHAWIGFRCAMDVPVPEGAPAQEGAPAPGAVPAP</sequence>
<dbReference type="InterPro" id="IPR000719">
    <property type="entry name" value="Prot_kinase_dom"/>
</dbReference>
<dbReference type="InterPro" id="IPR016187">
    <property type="entry name" value="CTDL_fold"/>
</dbReference>
<keyword evidence="2 3" id="KW-0067">ATP-binding</keyword>
<dbReference type="InterPro" id="IPR051043">
    <property type="entry name" value="Sulfatase_Mod_Factor_Kinase"/>
</dbReference>
<dbReference type="RefSeq" id="WP_129351786.1">
    <property type="nucleotide sequence ID" value="NZ_CP012670.1"/>
</dbReference>
<name>A0A4P2Q6H4_SORCE</name>
<dbReference type="InterPro" id="IPR042095">
    <property type="entry name" value="SUMF_sf"/>
</dbReference>
<dbReference type="InterPro" id="IPR017441">
    <property type="entry name" value="Protein_kinase_ATP_BS"/>
</dbReference>
<dbReference type="SUPFAM" id="SSF56436">
    <property type="entry name" value="C-type lectin-like"/>
    <property type="match status" value="1"/>
</dbReference>
<evidence type="ECO:0000313" key="6">
    <source>
        <dbReference type="EMBL" id="AUX25084.1"/>
    </source>
</evidence>
<reference evidence="6 7" key="1">
    <citation type="submission" date="2015-09" db="EMBL/GenBank/DDBJ databases">
        <title>Sorangium comparison.</title>
        <authorList>
            <person name="Zaburannyi N."/>
            <person name="Bunk B."/>
            <person name="Overmann J."/>
            <person name="Mueller R."/>
        </authorList>
    </citation>
    <scope>NUCLEOTIDE SEQUENCE [LARGE SCALE GENOMIC DNA]</scope>
    <source>
        <strain evidence="6 7">So ceGT47</strain>
    </source>
</reference>
<dbReference type="GO" id="GO:0005524">
    <property type="term" value="F:ATP binding"/>
    <property type="evidence" value="ECO:0007669"/>
    <property type="project" value="UniProtKB-UniRule"/>
</dbReference>
<evidence type="ECO:0000256" key="1">
    <source>
        <dbReference type="ARBA" id="ARBA00022741"/>
    </source>
</evidence>
<feature type="compositionally biased region" description="Low complexity" evidence="4">
    <location>
        <begin position="472"/>
        <end position="487"/>
    </location>
</feature>
<feature type="binding site" evidence="3">
    <location>
        <position position="50"/>
    </location>
    <ligand>
        <name>ATP</name>
        <dbReference type="ChEBI" id="CHEBI:30616"/>
    </ligand>
</feature>
<proteinExistence type="predicted"/>
<dbReference type="GO" id="GO:0120147">
    <property type="term" value="F:formylglycine-generating oxidase activity"/>
    <property type="evidence" value="ECO:0007669"/>
    <property type="project" value="TreeGrafter"/>
</dbReference>
<feature type="region of interest" description="Disordered" evidence="4">
    <location>
        <begin position="446"/>
        <end position="487"/>
    </location>
</feature>
<dbReference type="EMBL" id="CP012670">
    <property type="protein sequence ID" value="AUX25084.1"/>
    <property type="molecule type" value="Genomic_DNA"/>
</dbReference>
<accession>A0A4P2Q6H4</accession>
<evidence type="ECO:0000256" key="4">
    <source>
        <dbReference type="SAM" id="MobiDB-lite"/>
    </source>
</evidence>
<evidence type="ECO:0000256" key="2">
    <source>
        <dbReference type="ARBA" id="ARBA00022840"/>
    </source>
</evidence>
<dbReference type="Pfam" id="PF00069">
    <property type="entry name" value="Pkinase"/>
    <property type="match status" value="1"/>
</dbReference>
<dbReference type="PANTHER" id="PTHR23150">
    <property type="entry name" value="SULFATASE MODIFYING FACTOR 1, 2"/>
    <property type="match status" value="1"/>
</dbReference>